<feature type="compositionally biased region" description="Basic and acidic residues" evidence="1">
    <location>
        <begin position="8"/>
        <end position="30"/>
    </location>
</feature>
<sequence>MEDGAVDGEERYDGEVDGEERYDGEVDGEEMKDGETLALGLVVVISSGAEMQSKLEHNGLIISRRL</sequence>
<dbReference type="Proteomes" id="UP001292094">
    <property type="component" value="Unassembled WGS sequence"/>
</dbReference>
<reference evidence="2" key="1">
    <citation type="submission" date="2023-11" db="EMBL/GenBank/DDBJ databases">
        <title>Genome assemblies of two species of porcelain crab, Petrolisthes cinctipes and Petrolisthes manimaculis (Anomura: Porcellanidae).</title>
        <authorList>
            <person name="Angst P."/>
        </authorList>
    </citation>
    <scope>NUCLEOTIDE SEQUENCE</scope>
    <source>
        <strain evidence="2">PB745_02</strain>
        <tissue evidence="2">Gill</tissue>
    </source>
</reference>
<name>A0AAE1NQN1_9EUCA</name>
<organism evidence="2 3">
    <name type="scientific">Petrolisthes manimaculis</name>
    <dbReference type="NCBI Taxonomy" id="1843537"/>
    <lineage>
        <taxon>Eukaryota</taxon>
        <taxon>Metazoa</taxon>
        <taxon>Ecdysozoa</taxon>
        <taxon>Arthropoda</taxon>
        <taxon>Crustacea</taxon>
        <taxon>Multicrustacea</taxon>
        <taxon>Malacostraca</taxon>
        <taxon>Eumalacostraca</taxon>
        <taxon>Eucarida</taxon>
        <taxon>Decapoda</taxon>
        <taxon>Pleocyemata</taxon>
        <taxon>Anomura</taxon>
        <taxon>Galatheoidea</taxon>
        <taxon>Porcellanidae</taxon>
        <taxon>Petrolisthes</taxon>
    </lineage>
</organism>
<dbReference type="EMBL" id="JAWZYT010004527">
    <property type="protein sequence ID" value="KAK4293512.1"/>
    <property type="molecule type" value="Genomic_DNA"/>
</dbReference>
<protein>
    <submittedName>
        <fullName evidence="2">Uncharacterized protein</fullName>
    </submittedName>
</protein>
<evidence type="ECO:0000313" key="2">
    <source>
        <dbReference type="EMBL" id="KAK4293512.1"/>
    </source>
</evidence>
<proteinExistence type="predicted"/>
<gene>
    <name evidence="2" type="ORF">Pmani_033797</name>
</gene>
<keyword evidence="3" id="KW-1185">Reference proteome</keyword>
<dbReference type="AlphaFoldDB" id="A0AAE1NQN1"/>
<evidence type="ECO:0000256" key="1">
    <source>
        <dbReference type="SAM" id="MobiDB-lite"/>
    </source>
</evidence>
<feature type="region of interest" description="Disordered" evidence="1">
    <location>
        <begin position="1"/>
        <end position="30"/>
    </location>
</feature>
<comment type="caution">
    <text evidence="2">The sequence shown here is derived from an EMBL/GenBank/DDBJ whole genome shotgun (WGS) entry which is preliminary data.</text>
</comment>
<evidence type="ECO:0000313" key="3">
    <source>
        <dbReference type="Proteomes" id="UP001292094"/>
    </source>
</evidence>
<accession>A0AAE1NQN1</accession>